<evidence type="ECO:0008006" key="5">
    <source>
        <dbReference type="Google" id="ProtNLM"/>
    </source>
</evidence>
<evidence type="ECO:0000256" key="1">
    <source>
        <dbReference type="SAM" id="MobiDB-lite"/>
    </source>
</evidence>
<protein>
    <recommendedName>
        <fullName evidence="5">Integral membrane protein</fullName>
    </recommendedName>
</protein>
<comment type="caution">
    <text evidence="3">The sequence shown here is derived from an EMBL/GenBank/DDBJ whole genome shotgun (WGS) entry which is preliminary data.</text>
</comment>
<evidence type="ECO:0000256" key="2">
    <source>
        <dbReference type="SAM" id="Phobius"/>
    </source>
</evidence>
<gene>
    <name evidence="3" type="ORF">GCM10009827_048980</name>
</gene>
<keyword evidence="4" id="KW-1185">Reference proteome</keyword>
<keyword evidence="2" id="KW-0472">Membrane</keyword>
<name>A0ABP4LKZ8_9ACTN</name>
<feature type="transmembrane region" description="Helical" evidence="2">
    <location>
        <begin position="65"/>
        <end position="84"/>
    </location>
</feature>
<reference evidence="4" key="1">
    <citation type="journal article" date="2019" name="Int. J. Syst. Evol. Microbiol.">
        <title>The Global Catalogue of Microorganisms (GCM) 10K type strain sequencing project: providing services to taxonomists for standard genome sequencing and annotation.</title>
        <authorList>
            <consortium name="The Broad Institute Genomics Platform"/>
            <consortium name="The Broad Institute Genome Sequencing Center for Infectious Disease"/>
            <person name="Wu L."/>
            <person name="Ma J."/>
        </authorList>
    </citation>
    <scope>NUCLEOTIDE SEQUENCE [LARGE SCALE GENOMIC DNA]</scope>
    <source>
        <strain evidence="4">JCM 15933</strain>
    </source>
</reference>
<dbReference type="RefSeq" id="WP_344504388.1">
    <property type="nucleotide sequence ID" value="NZ_BAAAQD010000009.1"/>
</dbReference>
<evidence type="ECO:0000313" key="4">
    <source>
        <dbReference type="Proteomes" id="UP001501470"/>
    </source>
</evidence>
<organism evidence="3 4">
    <name type="scientific">Dactylosporangium maewongense</name>
    <dbReference type="NCBI Taxonomy" id="634393"/>
    <lineage>
        <taxon>Bacteria</taxon>
        <taxon>Bacillati</taxon>
        <taxon>Actinomycetota</taxon>
        <taxon>Actinomycetes</taxon>
        <taxon>Micromonosporales</taxon>
        <taxon>Micromonosporaceae</taxon>
        <taxon>Dactylosporangium</taxon>
    </lineage>
</organism>
<proteinExistence type="predicted"/>
<feature type="region of interest" description="Disordered" evidence="1">
    <location>
        <begin position="1"/>
        <end position="26"/>
    </location>
</feature>
<feature type="transmembrane region" description="Helical" evidence="2">
    <location>
        <begin position="104"/>
        <end position="128"/>
    </location>
</feature>
<dbReference type="Proteomes" id="UP001501470">
    <property type="component" value="Unassembled WGS sequence"/>
</dbReference>
<feature type="transmembrane region" description="Helical" evidence="2">
    <location>
        <begin position="35"/>
        <end position="53"/>
    </location>
</feature>
<sequence length="139" mass="14913">MSRDPTGDDEAERWTRFARAPHPPATHPGRVRKAVAVYVAAVSAVACGAMTELGRLDHESPSADFATPLFWTAIALTVPLGLLWHAWLPLVLDVVNVAGHLPAVLFGLSFGVIAAANAALVLTLVSAARSLWRRTRHHP</sequence>
<evidence type="ECO:0000313" key="3">
    <source>
        <dbReference type="EMBL" id="GAA1526389.1"/>
    </source>
</evidence>
<accession>A0ABP4LKZ8</accession>
<keyword evidence="2" id="KW-1133">Transmembrane helix</keyword>
<keyword evidence="2" id="KW-0812">Transmembrane</keyword>
<dbReference type="EMBL" id="BAAAQD010000009">
    <property type="protein sequence ID" value="GAA1526389.1"/>
    <property type="molecule type" value="Genomic_DNA"/>
</dbReference>